<dbReference type="SUPFAM" id="SSF51905">
    <property type="entry name" value="FAD/NAD(P)-binding domain"/>
    <property type="match status" value="1"/>
</dbReference>
<evidence type="ECO:0000313" key="6">
    <source>
        <dbReference type="Proteomes" id="UP000437736"/>
    </source>
</evidence>
<feature type="non-terminal residue" evidence="5">
    <location>
        <position position="328"/>
    </location>
</feature>
<dbReference type="Gene3D" id="3.50.50.60">
    <property type="entry name" value="FAD/NAD(P)-binding domain"/>
    <property type="match status" value="1"/>
</dbReference>
<feature type="domain" description="FAD-binding" evidence="4">
    <location>
        <begin position="8"/>
        <end position="321"/>
    </location>
</feature>
<sequence>MSADPLDLLVGGAGPAGLTLALQAAAHGASVRVVERRADPARPSRALVVHPRTLEVLRPLGVTDELLARGDPAPAVRLHLGRREVEARLGAFPLEDTAFPFLLFVSQSAVEEALAGALARQGVEVERGVELTDVADCTGTAVARVRRRSVAEFVDCRYLAGCDGSASRVRAELGVAWRGAPYREEVVLADLELAGDLEAGRSHAAAARSGVVFVFALGEGAPWRLLATRPAGPDRGRPGQPLGPVRREELQAILDGARLGAVVTAVRWSARVPLEHRLASRYRRGPAFLVGDAAHVHSPAGGQGMNTGIQDAANLGWKLAFAAAAPAG</sequence>
<dbReference type="EMBL" id="WJHE01001298">
    <property type="protein sequence ID" value="MST34914.1"/>
    <property type="molecule type" value="Genomic_DNA"/>
</dbReference>
<evidence type="ECO:0000256" key="3">
    <source>
        <dbReference type="ARBA" id="ARBA00022827"/>
    </source>
</evidence>
<gene>
    <name evidence="5" type="ORF">GHK86_19575</name>
</gene>
<keyword evidence="2" id="KW-0285">Flavoprotein</keyword>
<keyword evidence="5" id="KW-0503">Monooxygenase</keyword>
<dbReference type="Gene3D" id="3.30.70.2450">
    <property type="match status" value="1"/>
</dbReference>
<evidence type="ECO:0000256" key="1">
    <source>
        <dbReference type="ARBA" id="ARBA00001974"/>
    </source>
</evidence>
<dbReference type="Proteomes" id="UP000437736">
    <property type="component" value="Unassembled WGS sequence"/>
</dbReference>
<dbReference type="PANTHER" id="PTHR43004:SF19">
    <property type="entry name" value="BINDING MONOOXYGENASE, PUTATIVE (JCVI)-RELATED"/>
    <property type="match status" value="1"/>
</dbReference>
<comment type="cofactor">
    <cofactor evidence="1">
        <name>FAD</name>
        <dbReference type="ChEBI" id="CHEBI:57692"/>
    </cofactor>
</comment>
<keyword evidence="6" id="KW-1185">Reference proteome</keyword>
<protein>
    <submittedName>
        <fullName evidence="5">Monooxygenase</fullName>
    </submittedName>
</protein>
<keyword evidence="5" id="KW-0560">Oxidoreductase</keyword>
<accession>A0ABW9QZL4</accession>
<evidence type="ECO:0000313" key="5">
    <source>
        <dbReference type="EMBL" id="MST34914.1"/>
    </source>
</evidence>
<organism evidence="5 6">
    <name type="scientific">Acidiferrimicrobium australe</name>
    <dbReference type="NCBI Taxonomy" id="2664430"/>
    <lineage>
        <taxon>Bacteria</taxon>
        <taxon>Bacillati</taxon>
        <taxon>Actinomycetota</taxon>
        <taxon>Acidimicrobiia</taxon>
        <taxon>Acidimicrobiales</taxon>
        <taxon>Acidimicrobiaceae</taxon>
        <taxon>Acidiferrimicrobium</taxon>
    </lineage>
</organism>
<dbReference type="GO" id="GO:0004497">
    <property type="term" value="F:monooxygenase activity"/>
    <property type="evidence" value="ECO:0007669"/>
    <property type="project" value="UniProtKB-KW"/>
</dbReference>
<dbReference type="PANTHER" id="PTHR43004">
    <property type="entry name" value="TRK SYSTEM POTASSIUM UPTAKE PROTEIN"/>
    <property type="match status" value="1"/>
</dbReference>
<evidence type="ECO:0000256" key="2">
    <source>
        <dbReference type="ARBA" id="ARBA00022630"/>
    </source>
</evidence>
<name>A0ABW9QZL4_9ACTN</name>
<evidence type="ECO:0000259" key="4">
    <source>
        <dbReference type="Pfam" id="PF01494"/>
    </source>
</evidence>
<proteinExistence type="predicted"/>
<reference evidence="5 6" key="1">
    <citation type="submission" date="2019-11" db="EMBL/GenBank/DDBJ databases">
        <title>Acidiferrimicrobium australis gen. nov., sp. nov., an acidophilic and obligately heterotrophic, member of the Actinobacteria that catalyses dissimilatory oxido- reduction of iron isolated from metal-rich acidic water in Chile.</title>
        <authorList>
            <person name="Gonzalez D."/>
            <person name="Huber K."/>
            <person name="Hedrich S."/>
            <person name="Rojas-Villalobos C."/>
            <person name="Quatrini R."/>
            <person name="Dinamarca M.A."/>
            <person name="Schwarz A."/>
            <person name="Canales C."/>
            <person name="Nancucheo I."/>
        </authorList>
    </citation>
    <scope>NUCLEOTIDE SEQUENCE [LARGE SCALE GENOMIC DNA]</scope>
    <source>
        <strain evidence="5 6">USS-CCA1</strain>
    </source>
</reference>
<dbReference type="InterPro" id="IPR050641">
    <property type="entry name" value="RIFMO-like"/>
</dbReference>
<keyword evidence="3" id="KW-0274">FAD</keyword>
<dbReference type="InterPro" id="IPR036188">
    <property type="entry name" value="FAD/NAD-bd_sf"/>
</dbReference>
<dbReference type="Pfam" id="PF01494">
    <property type="entry name" value="FAD_binding_3"/>
    <property type="match status" value="1"/>
</dbReference>
<comment type="caution">
    <text evidence="5">The sequence shown here is derived from an EMBL/GenBank/DDBJ whole genome shotgun (WGS) entry which is preliminary data.</text>
</comment>
<dbReference type="InterPro" id="IPR002938">
    <property type="entry name" value="FAD-bd"/>
</dbReference>
<dbReference type="PRINTS" id="PR00420">
    <property type="entry name" value="RNGMNOXGNASE"/>
</dbReference>